<accession>A0A2U2PJM0</accession>
<proteinExistence type="predicted"/>
<dbReference type="Proteomes" id="UP000245647">
    <property type="component" value="Unassembled WGS sequence"/>
</dbReference>
<protein>
    <submittedName>
        <fullName evidence="1">Uncharacterized protein</fullName>
    </submittedName>
</protein>
<sequence length="71" mass="8374">MLSFIPGCQKSYFKDDLPRILGVEKVDIERVSSKDEFGEGYILEKYKLKKVTIDEFYKLMYIMHFITSQIG</sequence>
<evidence type="ECO:0000313" key="1">
    <source>
        <dbReference type="EMBL" id="PWG81608.1"/>
    </source>
</evidence>
<dbReference type="EMBL" id="QEAS01000004">
    <property type="protein sequence ID" value="PWG81608.1"/>
    <property type="molecule type" value="Genomic_DNA"/>
</dbReference>
<name>A0A2U2PJM0_9SPHI</name>
<dbReference type="AlphaFoldDB" id="A0A2U2PJM0"/>
<reference evidence="1 2" key="1">
    <citation type="submission" date="2018-04" db="EMBL/GenBank/DDBJ databases">
        <title>Pedobacter chongqingensis sp. nov., isolated from a rottenly hemp rope.</title>
        <authorList>
            <person name="Cai Y."/>
        </authorList>
    </citation>
    <scope>NUCLEOTIDE SEQUENCE [LARGE SCALE GENOMIC DNA]</scope>
    <source>
        <strain evidence="1 2">FJ4-8</strain>
    </source>
</reference>
<gene>
    <name evidence="1" type="ORF">DDR33_07190</name>
</gene>
<organism evidence="1 2">
    <name type="scientific">Pararcticibacter amylolyticus</name>
    <dbReference type="NCBI Taxonomy" id="2173175"/>
    <lineage>
        <taxon>Bacteria</taxon>
        <taxon>Pseudomonadati</taxon>
        <taxon>Bacteroidota</taxon>
        <taxon>Sphingobacteriia</taxon>
        <taxon>Sphingobacteriales</taxon>
        <taxon>Sphingobacteriaceae</taxon>
        <taxon>Pararcticibacter</taxon>
    </lineage>
</organism>
<comment type="caution">
    <text evidence="1">The sequence shown here is derived from an EMBL/GenBank/DDBJ whole genome shotgun (WGS) entry which is preliminary data.</text>
</comment>
<keyword evidence="2" id="KW-1185">Reference proteome</keyword>
<evidence type="ECO:0000313" key="2">
    <source>
        <dbReference type="Proteomes" id="UP000245647"/>
    </source>
</evidence>